<proteinExistence type="predicted"/>
<gene>
    <name evidence="1" type="ORF">P10VF_082</name>
</gene>
<sequence>MSRNVFAYTPPTAPNPGYVNLSEVKGEYWLTVRSEMRGPLGTPSMGSTGMMIMNKDKARELYEALKKEFEG</sequence>
<organism evidence="1 2">
    <name type="scientific">Rhizobium phage vB_RleM_P10VF</name>
    <dbReference type="NCBI Taxonomy" id="1527770"/>
    <lineage>
        <taxon>Viruses</taxon>
        <taxon>Duplodnaviria</taxon>
        <taxon>Heunggongvirae</taxon>
        <taxon>Uroviricota</taxon>
        <taxon>Caudoviricetes</taxon>
        <taxon>Pootjesviridae</taxon>
        <taxon>Innesvirus</taxon>
        <taxon>Innesvirus P10VF</taxon>
    </lineage>
</organism>
<protein>
    <submittedName>
        <fullName evidence="1">Uncharacterized protein</fullName>
    </submittedName>
</protein>
<dbReference type="RefSeq" id="YP_009099821.1">
    <property type="nucleotide sequence ID" value="NC_025429.1"/>
</dbReference>
<accession>A0A076YLT5</accession>
<evidence type="ECO:0000313" key="1">
    <source>
        <dbReference type="EMBL" id="AIK68295.1"/>
    </source>
</evidence>
<dbReference type="Proteomes" id="UP000204140">
    <property type="component" value="Segment"/>
</dbReference>
<dbReference type="EMBL" id="KM199770">
    <property type="protein sequence ID" value="AIK68295.1"/>
    <property type="molecule type" value="Genomic_DNA"/>
</dbReference>
<keyword evidence="2" id="KW-1185">Reference proteome</keyword>
<name>A0A076YLT5_9CAUD</name>
<dbReference type="GeneID" id="22109631"/>
<reference evidence="1 2" key="1">
    <citation type="submission" date="2014-07" db="EMBL/GenBank/DDBJ databases">
        <title>Isolation and characterization of Rhizobium leguminosarum phages from western Canadian soils and complete genome sequences of rhizobiophages vB_RleS_L338C and vB_RleM_P10VF.</title>
        <authorList>
            <person name="Restrepo-Cordoba M."/>
            <person name="Halmillawewa A.P."/>
            <person name="Perry B."/>
            <person name="Hynes M.F."/>
            <person name="Yost C.K."/>
        </authorList>
    </citation>
    <scope>NUCLEOTIDE SEQUENCE [LARGE SCALE GENOMIC DNA]</scope>
</reference>
<dbReference type="KEGG" id="vg:22109631"/>
<evidence type="ECO:0000313" key="2">
    <source>
        <dbReference type="Proteomes" id="UP000204140"/>
    </source>
</evidence>